<organism evidence="3 4">
    <name type="scientific">Carboxylicivirga linearis</name>
    <dbReference type="NCBI Taxonomy" id="1628157"/>
    <lineage>
        <taxon>Bacteria</taxon>
        <taxon>Pseudomonadati</taxon>
        <taxon>Bacteroidota</taxon>
        <taxon>Bacteroidia</taxon>
        <taxon>Marinilabiliales</taxon>
        <taxon>Marinilabiliaceae</taxon>
        <taxon>Carboxylicivirga</taxon>
    </lineage>
</organism>
<keyword evidence="1" id="KW-0472">Membrane</keyword>
<feature type="transmembrane region" description="Helical" evidence="1">
    <location>
        <begin position="144"/>
        <end position="166"/>
    </location>
</feature>
<name>A0ABS5JRC1_9BACT</name>
<feature type="domain" description="CAAX prenyl protease 2/Lysostaphin resistance protein A-like" evidence="2">
    <location>
        <begin position="70"/>
        <end position="185"/>
    </location>
</feature>
<keyword evidence="3" id="KW-0645">Protease</keyword>
<evidence type="ECO:0000313" key="4">
    <source>
        <dbReference type="Proteomes" id="UP000708576"/>
    </source>
</evidence>
<dbReference type="EMBL" id="JAGUCO010000002">
    <property type="protein sequence ID" value="MBS2097453.1"/>
    <property type="molecule type" value="Genomic_DNA"/>
</dbReference>
<protein>
    <submittedName>
        <fullName evidence="3">CPBP family intramembrane metalloprotease</fullName>
    </submittedName>
</protein>
<dbReference type="GO" id="GO:0008237">
    <property type="term" value="F:metallopeptidase activity"/>
    <property type="evidence" value="ECO:0007669"/>
    <property type="project" value="UniProtKB-KW"/>
</dbReference>
<dbReference type="InterPro" id="IPR003675">
    <property type="entry name" value="Rce1/LyrA-like_dom"/>
</dbReference>
<sequence>MKTALTDVFEWIKNPDEEAKRLSFNERLTLVGKIFLWEVLFAIPVLGLLKIIEHNVITLEHKVQLEDYSTLTLFFLLVLIFPISEEFIFRFPLKYKRNYLARLINRLTSGRLNKRRNSLFKYFVYTSIIAFGLMHSFNYSNNDFLFYVFLPIITGSMIIGGIFLSYIRIKIGLRWSILHHMLWNLSLLVLILTPS</sequence>
<gene>
    <name evidence="3" type="ORF">KEM10_04120</name>
</gene>
<comment type="caution">
    <text evidence="3">The sequence shown here is derived from an EMBL/GenBank/DDBJ whole genome shotgun (WGS) entry which is preliminary data.</text>
</comment>
<keyword evidence="3" id="KW-0482">Metalloprotease</keyword>
<dbReference type="Proteomes" id="UP000708576">
    <property type="component" value="Unassembled WGS sequence"/>
</dbReference>
<evidence type="ECO:0000256" key="1">
    <source>
        <dbReference type="SAM" id="Phobius"/>
    </source>
</evidence>
<feature type="transmembrane region" description="Helical" evidence="1">
    <location>
        <begin position="72"/>
        <end position="93"/>
    </location>
</feature>
<feature type="transmembrane region" description="Helical" evidence="1">
    <location>
        <begin position="30"/>
        <end position="52"/>
    </location>
</feature>
<dbReference type="RefSeq" id="WP_212213877.1">
    <property type="nucleotide sequence ID" value="NZ_JAGUCO010000002.1"/>
</dbReference>
<keyword evidence="1" id="KW-1133">Transmembrane helix</keyword>
<evidence type="ECO:0000313" key="3">
    <source>
        <dbReference type="EMBL" id="MBS2097453.1"/>
    </source>
</evidence>
<keyword evidence="1" id="KW-0812">Transmembrane</keyword>
<evidence type="ECO:0000259" key="2">
    <source>
        <dbReference type="Pfam" id="PF02517"/>
    </source>
</evidence>
<dbReference type="Pfam" id="PF02517">
    <property type="entry name" value="Rce1-like"/>
    <property type="match status" value="1"/>
</dbReference>
<feature type="transmembrane region" description="Helical" evidence="1">
    <location>
        <begin position="173"/>
        <end position="192"/>
    </location>
</feature>
<accession>A0ABS5JRC1</accession>
<feature type="transmembrane region" description="Helical" evidence="1">
    <location>
        <begin position="119"/>
        <end position="138"/>
    </location>
</feature>
<keyword evidence="3" id="KW-0378">Hydrolase</keyword>
<reference evidence="3 4" key="1">
    <citation type="journal article" date="2015" name="Int. J. Syst. Evol. Microbiol.">
        <title>Carboxylicivirga linearis sp. nov., isolated from a sea cucumber culture pond.</title>
        <authorList>
            <person name="Wang F.Q."/>
            <person name="Zhou Y.X."/>
            <person name="Lin X.Z."/>
            <person name="Chen G.J."/>
            <person name="Du Z.J."/>
        </authorList>
    </citation>
    <scope>NUCLEOTIDE SEQUENCE [LARGE SCALE GENOMIC DNA]</scope>
    <source>
        <strain evidence="3 4">FB218</strain>
    </source>
</reference>
<keyword evidence="4" id="KW-1185">Reference proteome</keyword>
<proteinExistence type="predicted"/>